<dbReference type="STRING" id="670052.PA27867_1141"/>
<dbReference type="KEGG" id="cart:PA27867_1141"/>
<dbReference type="RefSeq" id="WP_157109136.1">
    <property type="nucleotide sequence ID" value="NZ_CP016282.1"/>
</dbReference>
<evidence type="ECO:0000313" key="4">
    <source>
        <dbReference type="Proteomes" id="UP000092582"/>
    </source>
</evidence>
<dbReference type="AlphaFoldDB" id="A0A1B1BHM8"/>
<dbReference type="Gene3D" id="2.40.420.20">
    <property type="match status" value="1"/>
</dbReference>
<dbReference type="OrthoDB" id="4401807at2"/>
<keyword evidence="4" id="KW-1185">Reference proteome</keyword>
<gene>
    <name evidence="3" type="ORF">PA27867_1141</name>
</gene>
<dbReference type="Proteomes" id="UP000092582">
    <property type="component" value="Chromosome 1"/>
</dbReference>
<sequence precursor="true">MGESVNVMRKWVFPILRLLVIAAIAVALVKLAFFADTAEALDPAQPTGQIVEPQVPVALGTITNDVTLPGTVAADAAVPVKAVAIGTVDEIFFTAGQTVTAGDKIYDIKVETVRDPVETTDAATGLVTINQPKPAITYEKVFAPADGVLSALTVIHGQAVAIGDITGQVAPPTYSVSGSLSPEQQYRLVTQPTEASIAITNGPAPFTCTGLRISTPLAGADAGGTGGTGGTPGAGTSTGTTGASGTTVSCAIPAEVTVFPGLAAQITIAGGKAENVLVVPTTAVKGSAETGVVWFALPDGSTEERPVTLGMNDGTSVEVVSGLAEGDLINQFVPGAVAPSDCSNPGEICAGTGMTAH</sequence>
<dbReference type="Pfam" id="PF25967">
    <property type="entry name" value="RND-MFP_C"/>
    <property type="match status" value="1"/>
</dbReference>
<dbReference type="EMBL" id="CP016282">
    <property type="protein sequence ID" value="ANP72107.1"/>
    <property type="molecule type" value="Genomic_DNA"/>
</dbReference>
<dbReference type="PANTHER" id="PTHR30469:SF33">
    <property type="entry name" value="SLR1207 PROTEIN"/>
    <property type="match status" value="1"/>
</dbReference>
<accession>A0A1B1BHM8</accession>
<organism evidence="3 4">
    <name type="scientific">Cryobacterium arcticum</name>
    <dbReference type="NCBI Taxonomy" id="670052"/>
    <lineage>
        <taxon>Bacteria</taxon>
        <taxon>Bacillati</taxon>
        <taxon>Actinomycetota</taxon>
        <taxon>Actinomycetes</taxon>
        <taxon>Micrococcales</taxon>
        <taxon>Microbacteriaceae</taxon>
        <taxon>Cryobacterium</taxon>
    </lineage>
</organism>
<dbReference type="GO" id="GO:1990281">
    <property type="term" value="C:efflux pump complex"/>
    <property type="evidence" value="ECO:0007669"/>
    <property type="project" value="TreeGrafter"/>
</dbReference>
<dbReference type="PANTHER" id="PTHR30469">
    <property type="entry name" value="MULTIDRUG RESISTANCE PROTEIN MDTA"/>
    <property type="match status" value="1"/>
</dbReference>
<evidence type="ECO:0000256" key="1">
    <source>
        <dbReference type="SAM" id="MobiDB-lite"/>
    </source>
</evidence>
<dbReference type="Gene3D" id="2.40.50.100">
    <property type="match status" value="1"/>
</dbReference>
<proteinExistence type="predicted"/>
<feature type="compositionally biased region" description="Gly residues" evidence="1">
    <location>
        <begin position="222"/>
        <end position="233"/>
    </location>
</feature>
<dbReference type="PATRIC" id="fig|670052.7.peg.1182"/>
<feature type="region of interest" description="Disordered" evidence="1">
    <location>
        <begin position="222"/>
        <end position="244"/>
    </location>
</feature>
<feature type="domain" description="Multidrug resistance protein MdtA-like C-terminal permuted SH3" evidence="2">
    <location>
        <begin position="275"/>
        <end position="327"/>
    </location>
</feature>
<name>A0A1B1BHM8_9MICO</name>
<protein>
    <recommendedName>
        <fullName evidence="2">Multidrug resistance protein MdtA-like C-terminal permuted SH3 domain-containing protein</fullName>
    </recommendedName>
</protein>
<feature type="compositionally biased region" description="Low complexity" evidence="1">
    <location>
        <begin position="234"/>
        <end position="244"/>
    </location>
</feature>
<dbReference type="InterPro" id="IPR058627">
    <property type="entry name" value="MdtA-like_C"/>
</dbReference>
<evidence type="ECO:0000259" key="2">
    <source>
        <dbReference type="Pfam" id="PF25967"/>
    </source>
</evidence>
<reference evidence="3 4" key="1">
    <citation type="submission" date="2016-06" db="EMBL/GenBank/DDBJ databases">
        <title>Genome sequencing of Cryobacterium arcticum PAMC 27867.</title>
        <authorList>
            <person name="Lee J."/>
            <person name="Kim O.-S."/>
        </authorList>
    </citation>
    <scope>NUCLEOTIDE SEQUENCE [LARGE SCALE GENOMIC DNA]</scope>
    <source>
        <strain evidence="3 4">PAMC 27867</strain>
    </source>
</reference>
<dbReference type="GO" id="GO:0015562">
    <property type="term" value="F:efflux transmembrane transporter activity"/>
    <property type="evidence" value="ECO:0007669"/>
    <property type="project" value="TreeGrafter"/>
</dbReference>
<dbReference type="SUPFAM" id="SSF111369">
    <property type="entry name" value="HlyD-like secretion proteins"/>
    <property type="match status" value="1"/>
</dbReference>
<evidence type="ECO:0000313" key="3">
    <source>
        <dbReference type="EMBL" id="ANP72107.1"/>
    </source>
</evidence>